<comment type="similarity">
    <text evidence="2">Belongs to the multi antimicrobial extrusion (MATE) (TC 2.A.66.1) family.</text>
</comment>
<dbReference type="CDD" id="cd13138">
    <property type="entry name" value="MATE_yoeA_like"/>
    <property type="match status" value="1"/>
</dbReference>
<dbReference type="PANTHER" id="PTHR43549">
    <property type="entry name" value="MULTIDRUG RESISTANCE PROTEIN YPNP-RELATED"/>
    <property type="match status" value="1"/>
</dbReference>
<feature type="transmembrane region" description="Helical" evidence="8">
    <location>
        <begin position="199"/>
        <end position="219"/>
    </location>
</feature>
<evidence type="ECO:0000256" key="4">
    <source>
        <dbReference type="ARBA" id="ARBA00022475"/>
    </source>
</evidence>
<dbReference type="InterPro" id="IPR002528">
    <property type="entry name" value="MATE_fam"/>
</dbReference>
<evidence type="ECO:0000256" key="5">
    <source>
        <dbReference type="ARBA" id="ARBA00022692"/>
    </source>
</evidence>
<feature type="transmembrane region" description="Helical" evidence="8">
    <location>
        <begin position="246"/>
        <end position="271"/>
    </location>
</feature>
<proteinExistence type="inferred from homology"/>
<dbReference type="EMBL" id="CP122283">
    <property type="protein sequence ID" value="WGF39169.1"/>
    <property type="molecule type" value="Genomic_DNA"/>
</dbReference>
<dbReference type="RefSeq" id="WP_279494924.1">
    <property type="nucleotide sequence ID" value="NZ_CP122283.1"/>
</dbReference>
<feature type="transmembrane region" description="Helical" evidence="8">
    <location>
        <begin position="331"/>
        <end position="353"/>
    </location>
</feature>
<feature type="transmembrane region" description="Helical" evidence="8">
    <location>
        <begin position="426"/>
        <end position="444"/>
    </location>
</feature>
<dbReference type="Pfam" id="PF01554">
    <property type="entry name" value="MatE"/>
    <property type="match status" value="2"/>
</dbReference>
<evidence type="ECO:0000313" key="10">
    <source>
        <dbReference type="Proteomes" id="UP001244564"/>
    </source>
</evidence>
<name>A0ABY8KM07_9BACI</name>
<feature type="transmembrane region" description="Helical" evidence="8">
    <location>
        <begin position="137"/>
        <end position="156"/>
    </location>
</feature>
<protein>
    <submittedName>
        <fullName evidence="9">MATE family efflux transporter</fullName>
    </submittedName>
</protein>
<keyword evidence="5 8" id="KW-0812">Transmembrane</keyword>
<feature type="transmembrane region" description="Helical" evidence="8">
    <location>
        <begin position="291"/>
        <end position="311"/>
    </location>
</feature>
<keyword evidence="3" id="KW-0813">Transport</keyword>
<keyword evidence="6 8" id="KW-1133">Transmembrane helix</keyword>
<keyword evidence="7 8" id="KW-0472">Membrane</keyword>
<evidence type="ECO:0000256" key="7">
    <source>
        <dbReference type="ARBA" id="ARBA00023136"/>
    </source>
</evidence>
<reference evidence="9 10" key="1">
    <citation type="submission" date="2023-04" db="EMBL/GenBank/DDBJ databases">
        <title>Genomic of Lysinibacillus capsici TSBLM.</title>
        <authorList>
            <person name="Hu X.S."/>
            <person name="Yu C.H."/>
        </authorList>
    </citation>
    <scope>NUCLEOTIDE SEQUENCE [LARGE SCALE GENOMIC DNA]</scope>
    <source>
        <strain evidence="9 10">TSBLM</strain>
    </source>
</reference>
<evidence type="ECO:0000256" key="2">
    <source>
        <dbReference type="ARBA" id="ARBA00010199"/>
    </source>
</evidence>
<feature type="transmembrane region" description="Helical" evidence="8">
    <location>
        <begin position="168"/>
        <end position="187"/>
    </location>
</feature>
<feature type="transmembrane region" description="Helical" evidence="8">
    <location>
        <begin position="365"/>
        <end position="384"/>
    </location>
</feature>
<dbReference type="PIRSF" id="PIRSF006603">
    <property type="entry name" value="DinF"/>
    <property type="match status" value="1"/>
</dbReference>
<evidence type="ECO:0000256" key="6">
    <source>
        <dbReference type="ARBA" id="ARBA00022989"/>
    </source>
</evidence>
<accession>A0ABY8KM07</accession>
<feature type="transmembrane region" description="Helical" evidence="8">
    <location>
        <begin position="94"/>
        <end position="117"/>
    </location>
</feature>
<dbReference type="InterPro" id="IPR048279">
    <property type="entry name" value="MdtK-like"/>
</dbReference>
<feature type="transmembrane region" description="Helical" evidence="8">
    <location>
        <begin position="391"/>
        <end position="414"/>
    </location>
</feature>
<evidence type="ECO:0000256" key="3">
    <source>
        <dbReference type="ARBA" id="ARBA00022448"/>
    </source>
</evidence>
<evidence type="ECO:0000256" key="1">
    <source>
        <dbReference type="ARBA" id="ARBA00004651"/>
    </source>
</evidence>
<evidence type="ECO:0000313" key="9">
    <source>
        <dbReference type="EMBL" id="WGF39169.1"/>
    </source>
</evidence>
<keyword evidence="4" id="KW-1003">Cell membrane</keyword>
<dbReference type="InterPro" id="IPR052031">
    <property type="entry name" value="Membrane_Transporter-Flippase"/>
</dbReference>
<dbReference type="Proteomes" id="UP001244564">
    <property type="component" value="Chromosome"/>
</dbReference>
<feature type="transmembrane region" description="Helical" evidence="8">
    <location>
        <begin position="50"/>
        <end position="73"/>
    </location>
</feature>
<feature type="transmembrane region" description="Helical" evidence="8">
    <location>
        <begin position="20"/>
        <end position="44"/>
    </location>
</feature>
<evidence type="ECO:0000256" key="8">
    <source>
        <dbReference type="SAM" id="Phobius"/>
    </source>
</evidence>
<dbReference type="PANTHER" id="PTHR43549:SF3">
    <property type="entry name" value="MULTIDRUG RESISTANCE PROTEIN YPNP-RELATED"/>
    <property type="match status" value="1"/>
</dbReference>
<organism evidence="9 10">
    <name type="scientific">Lysinibacillus capsici</name>
    <dbReference type="NCBI Taxonomy" id="2115968"/>
    <lineage>
        <taxon>Bacteria</taxon>
        <taxon>Bacillati</taxon>
        <taxon>Bacillota</taxon>
        <taxon>Bacilli</taxon>
        <taxon>Bacillales</taxon>
        <taxon>Bacillaceae</taxon>
        <taxon>Lysinibacillus</taxon>
    </lineage>
</organism>
<gene>
    <name evidence="9" type="ORF">QBO96_02590</name>
</gene>
<keyword evidence="10" id="KW-1185">Reference proteome</keyword>
<comment type="subcellular location">
    <subcellularLocation>
        <location evidence="1">Cell membrane</location>
        <topology evidence="1">Multi-pass membrane protein</topology>
    </subcellularLocation>
</comment>
<dbReference type="NCBIfam" id="TIGR00797">
    <property type="entry name" value="matE"/>
    <property type="match status" value="1"/>
</dbReference>
<sequence length="459" mass="50825">MMNEQMLQDDQQLRKAFLNFLIPVMLANVLQSVGQVFAMFIVGRNLGVDALAAISAFFPFFFFLMAFAIGIGSGSSILVGQTFGAGNHAKMKEVVGVTLAFTTILSIAVAIFGGFFIEWILRFMQTPANILDMSISYAKILFFTLPIMFWYLVYTTFMRGVGDSKTPFLFLVISVVLNIAFLPPLVFGWLGLPAFGLNGAAYASVLSNLVTMILLLAYLHKTKHLLRFDKTILQHFKLKKDILTSLLKLAIPSSISMVAISVAEIAVIGFVNGYGSDATAAYGVVNQVASYAQVPAMSIAIATSVFVAQALGANSTEMIKKIRQMGVRINYLLGGAIILIMYLFAEPILAFFIDSHETVLIAKNYLYIAFWSYLIFGHTQTVSATMRATGVVLWPTIFLVITIWVVQVPLAFLLSHHTSLELNGVWLAYPITFCVHFIMQYAYFKLGWQKRTLKAMLSE</sequence>